<organism evidence="2 3">
    <name type="scientific">Extremus antarcticus</name>
    <dbReference type="NCBI Taxonomy" id="702011"/>
    <lineage>
        <taxon>Eukaryota</taxon>
        <taxon>Fungi</taxon>
        <taxon>Dikarya</taxon>
        <taxon>Ascomycota</taxon>
        <taxon>Pezizomycotina</taxon>
        <taxon>Dothideomycetes</taxon>
        <taxon>Dothideomycetidae</taxon>
        <taxon>Mycosphaerellales</taxon>
        <taxon>Extremaceae</taxon>
        <taxon>Extremus</taxon>
    </lineage>
</organism>
<evidence type="ECO:0000313" key="2">
    <source>
        <dbReference type="EMBL" id="KAK3057862.1"/>
    </source>
</evidence>
<feature type="compositionally biased region" description="Basic and acidic residues" evidence="1">
    <location>
        <begin position="103"/>
        <end position="121"/>
    </location>
</feature>
<evidence type="ECO:0000256" key="1">
    <source>
        <dbReference type="SAM" id="MobiDB-lite"/>
    </source>
</evidence>
<accession>A0AAJ0LWF8</accession>
<name>A0AAJ0LWF8_9PEZI</name>
<reference evidence="2" key="1">
    <citation type="submission" date="2023-04" db="EMBL/GenBank/DDBJ databases">
        <title>Black Yeasts Isolated from many extreme environments.</title>
        <authorList>
            <person name="Coleine C."/>
            <person name="Stajich J.E."/>
            <person name="Selbmann L."/>
        </authorList>
    </citation>
    <scope>NUCLEOTIDE SEQUENCE</scope>
    <source>
        <strain evidence="2">CCFEE 5312</strain>
    </source>
</reference>
<sequence>MPSRSDYPKTPKKKVRFADEAKTESDRVWKTPSKKAADYKRPSTPKSPRKRHSAHPVLVTAGVSAVAVGLGAATRSPHRSSRPRTLRRRDRVEQPRTPRTPTKRREERRKERPREEREAKKPRVVYGQNDVLGADYKWATS</sequence>
<gene>
    <name evidence="2" type="ORF">LTR09_000937</name>
</gene>
<feature type="compositionally biased region" description="Low complexity" evidence="1">
    <location>
        <begin position="57"/>
        <end position="75"/>
    </location>
</feature>
<feature type="compositionally biased region" description="Basic residues" evidence="1">
    <location>
        <begin position="76"/>
        <end position="89"/>
    </location>
</feature>
<keyword evidence="3" id="KW-1185">Reference proteome</keyword>
<protein>
    <submittedName>
        <fullName evidence="2">Uncharacterized protein</fullName>
    </submittedName>
</protein>
<proteinExistence type="predicted"/>
<feature type="compositionally biased region" description="Basic and acidic residues" evidence="1">
    <location>
        <begin position="16"/>
        <end position="41"/>
    </location>
</feature>
<comment type="caution">
    <text evidence="2">The sequence shown here is derived from an EMBL/GenBank/DDBJ whole genome shotgun (WGS) entry which is preliminary data.</text>
</comment>
<dbReference type="EMBL" id="JAWDJX010000002">
    <property type="protein sequence ID" value="KAK3057862.1"/>
    <property type="molecule type" value="Genomic_DNA"/>
</dbReference>
<dbReference type="AlphaFoldDB" id="A0AAJ0LWF8"/>
<evidence type="ECO:0000313" key="3">
    <source>
        <dbReference type="Proteomes" id="UP001271007"/>
    </source>
</evidence>
<feature type="region of interest" description="Disordered" evidence="1">
    <location>
        <begin position="1"/>
        <end position="126"/>
    </location>
</feature>
<dbReference type="Proteomes" id="UP001271007">
    <property type="component" value="Unassembled WGS sequence"/>
</dbReference>